<reference evidence="9 10" key="1">
    <citation type="journal article" date="2021" name="BMC Biol.">
        <title>Horizontally acquired antibacterial genes associated with adaptive radiation of ladybird beetles.</title>
        <authorList>
            <person name="Li H.S."/>
            <person name="Tang X.F."/>
            <person name="Huang Y.H."/>
            <person name="Xu Z.Y."/>
            <person name="Chen M.L."/>
            <person name="Du X.Y."/>
            <person name="Qiu B.Y."/>
            <person name="Chen P.T."/>
            <person name="Zhang W."/>
            <person name="Slipinski A."/>
            <person name="Escalona H.E."/>
            <person name="Waterhouse R.M."/>
            <person name="Zwick A."/>
            <person name="Pang H."/>
        </authorList>
    </citation>
    <scope>NUCLEOTIDE SEQUENCE [LARGE SCALE GENOMIC DNA]</scope>
    <source>
        <strain evidence="9">SYSU2018</strain>
    </source>
</reference>
<dbReference type="GO" id="GO:0016787">
    <property type="term" value="F:hydrolase activity"/>
    <property type="evidence" value="ECO:0007669"/>
    <property type="project" value="UniProtKB-KW"/>
</dbReference>
<evidence type="ECO:0000313" key="9">
    <source>
        <dbReference type="EMBL" id="KAL3275469.1"/>
    </source>
</evidence>
<evidence type="ECO:0000256" key="6">
    <source>
        <dbReference type="ARBA" id="ARBA00043167"/>
    </source>
</evidence>
<evidence type="ECO:0000256" key="2">
    <source>
        <dbReference type="ARBA" id="ARBA00022963"/>
    </source>
</evidence>
<organism evidence="9 10">
    <name type="scientific">Cryptolaemus montrouzieri</name>
    <dbReference type="NCBI Taxonomy" id="559131"/>
    <lineage>
        <taxon>Eukaryota</taxon>
        <taxon>Metazoa</taxon>
        <taxon>Ecdysozoa</taxon>
        <taxon>Arthropoda</taxon>
        <taxon>Hexapoda</taxon>
        <taxon>Insecta</taxon>
        <taxon>Pterygota</taxon>
        <taxon>Neoptera</taxon>
        <taxon>Endopterygota</taxon>
        <taxon>Coleoptera</taxon>
        <taxon>Polyphaga</taxon>
        <taxon>Cucujiformia</taxon>
        <taxon>Coccinelloidea</taxon>
        <taxon>Coccinellidae</taxon>
        <taxon>Scymninae</taxon>
        <taxon>Scymnini</taxon>
        <taxon>Cryptolaemus</taxon>
    </lineage>
</organism>
<feature type="domain" description="Phospholipase D-like" evidence="8">
    <location>
        <begin position="77"/>
        <end position="206"/>
    </location>
</feature>
<keyword evidence="7" id="KW-1133">Transmembrane helix</keyword>
<dbReference type="SUPFAM" id="SSF56024">
    <property type="entry name" value="Phospholipase D/nuclease"/>
    <property type="match status" value="1"/>
</dbReference>
<keyword evidence="2" id="KW-0442">Lipid degradation</keyword>
<gene>
    <name evidence="9" type="ORF">HHI36_020229</name>
</gene>
<protein>
    <recommendedName>
        <fullName evidence="5">Mitochondrial cardiolipin hydrolase</fullName>
    </recommendedName>
    <alternativeName>
        <fullName evidence="6">Mitochondrial phospholipase</fullName>
    </alternativeName>
</protein>
<keyword evidence="10" id="KW-1185">Reference proteome</keyword>
<keyword evidence="1" id="KW-0378">Hydrolase</keyword>
<dbReference type="Pfam" id="PF13091">
    <property type="entry name" value="PLDc_2"/>
    <property type="match status" value="1"/>
</dbReference>
<dbReference type="AlphaFoldDB" id="A0ABD2NA43"/>
<dbReference type="PANTHER" id="PTHR43856:SF1">
    <property type="entry name" value="MITOCHONDRIAL CARDIOLIPIN HYDROLASE"/>
    <property type="match status" value="1"/>
</dbReference>
<evidence type="ECO:0000256" key="7">
    <source>
        <dbReference type="SAM" id="Phobius"/>
    </source>
</evidence>
<feature type="transmembrane region" description="Helical" evidence="7">
    <location>
        <begin position="6"/>
        <end position="24"/>
    </location>
</feature>
<evidence type="ECO:0000256" key="3">
    <source>
        <dbReference type="ARBA" id="ARBA00023098"/>
    </source>
</evidence>
<dbReference type="Gene3D" id="3.30.870.10">
    <property type="entry name" value="Endonuclease Chain A"/>
    <property type="match status" value="1"/>
</dbReference>
<proteinExistence type="inferred from homology"/>
<dbReference type="InterPro" id="IPR025202">
    <property type="entry name" value="PLD-like_dom"/>
</dbReference>
<dbReference type="PANTHER" id="PTHR43856">
    <property type="entry name" value="CARDIOLIPIN HYDROLASE"/>
    <property type="match status" value="1"/>
</dbReference>
<keyword evidence="7" id="KW-0812">Transmembrane</keyword>
<evidence type="ECO:0000259" key="8">
    <source>
        <dbReference type="Pfam" id="PF13091"/>
    </source>
</evidence>
<keyword evidence="7" id="KW-0472">Membrane</keyword>
<evidence type="ECO:0000256" key="5">
    <source>
        <dbReference type="ARBA" id="ARBA00040549"/>
    </source>
</evidence>
<dbReference type="EMBL" id="JABFTP020000083">
    <property type="protein sequence ID" value="KAL3275469.1"/>
    <property type="molecule type" value="Genomic_DNA"/>
</dbReference>
<evidence type="ECO:0000256" key="4">
    <source>
        <dbReference type="ARBA" id="ARBA00038012"/>
    </source>
</evidence>
<accession>A0ABD2NA43</accession>
<keyword evidence="3" id="KW-0443">Lipid metabolism</keyword>
<dbReference type="InterPro" id="IPR051406">
    <property type="entry name" value="PLD_domain"/>
</dbReference>
<dbReference type="Proteomes" id="UP001516400">
    <property type="component" value="Unassembled WGS sequence"/>
</dbReference>
<sequence>MHSKVTKVLYICFTVIPLVAAYFIKSRYKRLKAELEEEKNDYYYQNIFIHSKFECREHILQATSCGEECSLNHLLTLVHFIASAKESISLCVLTLQLLNILKELTKAHERGIKVRIILDKEMIAVDNLRLQRLRKSGIQVKTQKSDNSYLHHKFCLIDEKNKNSAKMFCGSLNLTLQGIVRNYEHVTLTNDYDMIQSFSEEFEKLWADFD</sequence>
<evidence type="ECO:0000313" key="10">
    <source>
        <dbReference type="Proteomes" id="UP001516400"/>
    </source>
</evidence>
<name>A0ABD2NA43_9CUCU</name>
<evidence type="ECO:0000256" key="1">
    <source>
        <dbReference type="ARBA" id="ARBA00022801"/>
    </source>
</evidence>
<comment type="caution">
    <text evidence="9">The sequence shown here is derived from an EMBL/GenBank/DDBJ whole genome shotgun (WGS) entry which is preliminary data.</text>
</comment>
<dbReference type="GO" id="GO:0016042">
    <property type="term" value="P:lipid catabolic process"/>
    <property type="evidence" value="ECO:0007669"/>
    <property type="project" value="UniProtKB-KW"/>
</dbReference>
<comment type="similarity">
    <text evidence="4">Belongs to the phospholipase D family. MitoPLD/Zucchini subfamily.</text>
</comment>